<evidence type="ECO:0000313" key="13">
    <source>
        <dbReference type="WBParaSite" id="SBAD_0001274001-mRNA-1"/>
    </source>
</evidence>
<protein>
    <recommendedName>
        <fullName evidence="3">Thyrotropin-releasing hormone receptor</fullName>
    </recommendedName>
    <alternativeName>
        <fullName evidence="7">Thyroliberin receptor</fullName>
    </alternativeName>
</protein>
<evidence type="ECO:0000256" key="5">
    <source>
        <dbReference type="ARBA" id="ARBA00022989"/>
    </source>
</evidence>
<evidence type="ECO:0000256" key="6">
    <source>
        <dbReference type="ARBA" id="ARBA00023136"/>
    </source>
</evidence>
<evidence type="ECO:0000313" key="12">
    <source>
        <dbReference type="Proteomes" id="UP000270296"/>
    </source>
</evidence>
<evidence type="ECO:0000256" key="1">
    <source>
        <dbReference type="ARBA" id="ARBA00004100"/>
    </source>
</evidence>
<dbReference type="InterPro" id="IPR017452">
    <property type="entry name" value="GPCR_Rhodpsn_7TM"/>
</dbReference>
<reference evidence="13" key="1">
    <citation type="submission" date="2016-06" db="UniProtKB">
        <authorList>
            <consortium name="WormBaseParasite"/>
        </authorList>
    </citation>
    <scope>IDENTIFICATION</scope>
</reference>
<sequence>MVNSTLGMNTSDSYLPVEFRWTATFAYSATTVVGIIGNLMVVAVVLSIKGMMTATNCYLVSLAVADSLCFVSSIPAELSWMHLPEDVYVFGDFGCRVLTFLSFLAINASSLSIAAFTLERYIGICHPMQARLVCSVQRSQVIIVFIWIFSILYNSSWIVLTGLSPLHYVDWPEAQRCTFRMKRDNYKAVFIADIVLFYFIPFITYIFVYSRIFYVLYKAESVCGENEVTTPQVSRSFSGNAASRSSRKSVKSVRMNRSRVQIAKMLIVIVTTFGLCWLPYRALVVFNSFIRTPWIDKW</sequence>
<feature type="transmembrane region" description="Helical" evidence="9">
    <location>
        <begin position="262"/>
        <end position="280"/>
    </location>
</feature>
<evidence type="ECO:0000256" key="2">
    <source>
        <dbReference type="ARBA" id="ARBA00004370"/>
    </source>
</evidence>
<dbReference type="EMBL" id="UZAM01017494">
    <property type="protein sequence ID" value="VDP47409.1"/>
    <property type="molecule type" value="Genomic_DNA"/>
</dbReference>
<evidence type="ECO:0000256" key="7">
    <source>
        <dbReference type="ARBA" id="ARBA00032251"/>
    </source>
</evidence>
<organism evidence="13">
    <name type="scientific">Soboliphyme baturini</name>
    <dbReference type="NCBI Taxonomy" id="241478"/>
    <lineage>
        <taxon>Eukaryota</taxon>
        <taxon>Metazoa</taxon>
        <taxon>Ecdysozoa</taxon>
        <taxon>Nematoda</taxon>
        <taxon>Enoplea</taxon>
        <taxon>Dorylaimia</taxon>
        <taxon>Dioctophymatida</taxon>
        <taxon>Dioctophymatoidea</taxon>
        <taxon>Soboliphymatidae</taxon>
        <taxon>Soboliphyme</taxon>
    </lineage>
</organism>
<keyword evidence="5 9" id="KW-1133">Transmembrane helix</keyword>
<comment type="function">
    <text evidence="1">Receptor for thyrotropin-releasing hormone (TRH). Upon ligand binding, this G-protein-coupled receptor triggers activation of the phosphatidylinositol (IP3)-calcium-protein kinase C (PKC) pathway.</text>
</comment>
<dbReference type="SUPFAM" id="SSF81321">
    <property type="entry name" value="Family A G protein-coupled receptor-like"/>
    <property type="match status" value="1"/>
</dbReference>
<dbReference type="AlphaFoldDB" id="A0A183J8Y6"/>
<dbReference type="WBParaSite" id="SBAD_0001274001-mRNA-1">
    <property type="protein sequence ID" value="SBAD_0001274001-mRNA-1"/>
    <property type="gene ID" value="SBAD_0001274001"/>
</dbReference>
<dbReference type="InterPro" id="IPR000276">
    <property type="entry name" value="GPCR_Rhodpsn"/>
</dbReference>
<feature type="transmembrane region" description="Helical" evidence="9">
    <location>
        <begin position="58"/>
        <end position="76"/>
    </location>
</feature>
<keyword evidence="6 9" id="KW-0472">Membrane</keyword>
<dbReference type="PRINTS" id="PR00237">
    <property type="entry name" value="GPCRRHODOPSN"/>
</dbReference>
<feature type="domain" description="G-protein coupled receptors family 1 profile" evidence="10">
    <location>
        <begin position="37"/>
        <end position="298"/>
    </location>
</feature>
<dbReference type="Gene3D" id="1.20.1070.10">
    <property type="entry name" value="Rhodopsin 7-helix transmembrane proteins"/>
    <property type="match status" value="1"/>
</dbReference>
<keyword evidence="8" id="KW-0675">Receptor</keyword>
<name>A0A183J8Y6_9BILA</name>
<comment type="similarity">
    <text evidence="8">Belongs to the G-protein coupled receptor 1 family.</text>
</comment>
<dbReference type="GO" id="GO:0004997">
    <property type="term" value="F:thyrotropin-releasing hormone receptor activity"/>
    <property type="evidence" value="ECO:0007669"/>
    <property type="project" value="InterPro"/>
</dbReference>
<dbReference type="InterPro" id="IPR002120">
    <property type="entry name" value="TRH_rcpt_1"/>
</dbReference>
<dbReference type="Pfam" id="PF00001">
    <property type="entry name" value="7tm_1"/>
    <property type="match status" value="1"/>
</dbReference>
<keyword evidence="8" id="KW-0807">Transducer</keyword>
<keyword evidence="4 8" id="KW-0812">Transmembrane</keyword>
<dbReference type="PANTHER" id="PTHR46061:SF3">
    <property type="entry name" value="THYROTROPIN-RELEASING HORMONE RECEPTOR"/>
    <property type="match status" value="1"/>
</dbReference>
<dbReference type="OrthoDB" id="5987936at2759"/>
<evidence type="ECO:0000256" key="9">
    <source>
        <dbReference type="SAM" id="Phobius"/>
    </source>
</evidence>
<dbReference type="GO" id="GO:0016020">
    <property type="term" value="C:membrane"/>
    <property type="evidence" value="ECO:0007669"/>
    <property type="project" value="UniProtKB-SubCell"/>
</dbReference>
<feature type="transmembrane region" description="Helical" evidence="9">
    <location>
        <begin position="139"/>
        <end position="160"/>
    </location>
</feature>
<gene>
    <name evidence="11" type="ORF">SBAD_LOCUS12333</name>
</gene>
<proteinExistence type="inferred from homology"/>
<feature type="transmembrane region" description="Helical" evidence="9">
    <location>
        <begin position="25"/>
        <end position="46"/>
    </location>
</feature>
<evidence type="ECO:0000259" key="10">
    <source>
        <dbReference type="PROSITE" id="PS50262"/>
    </source>
</evidence>
<accession>A0A183J8Y6</accession>
<keyword evidence="8" id="KW-0297">G-protein coupled receptor</keyword>
<evidence type="ECO:0000256" key="3">
    <source>
        <dbReference type="ARBA" id="ARBA00018873"/>
    </source>
</evidence>
<dbReference type="PROSITE" id="PS00237">
    <property type="entry name" value="G_PROTEIN_RECEP_F1_1"/>
    <property type="match status" value="1"/>
</dbReference>
<evidence type="ECO:0000256" key="4">
    <source>
        <dbReference type="ARBA" id="ARBA00022692"/>
    </source>
</evidence>
<dbReference type="PROSITE" id="PS50262">
    <property type="entry name" value="G_PROTEIN_RECEP_F1_2"/>
    <property type="match status" value="1"/>
</dbReference>
<evidence type="ECO:0000313" key="11">
    <source>
        <dbReference type="EMBL" id="VDP47409.1"/>
    </source>
</evidence>
<comment type="subcellular location">
    <subcellularLocation>
        <location evidence="2">Membrane</location>
    </subcellularLocation>
</comment>
<evidence type="ECO:0000256" key="8">
    <source>
        <dbReference type="RuleBase" id="RU000688"/>
    </source>
</evidence>
<dbReference type="PRINTS" id="PR01846">
    <property type="entry name" value="TRHRFAMILY"/>
</dbReference>
<feature type="transmembrane region" description="Helical" evidence="9">
    <location>
        <begin position="188"/>
        <end position="208"/>
    </location>
</feature>
<keyword evidence="12" id="KW-1185">Reference proteome</keyword>
<reference evidence="11 12" key="2">
    <citation type="submission" date="2018-11" db="EMBL/GenBank/DDBJ databases">
        <authorList>
            <consortium name="Pathogen Informatics"/>
        </authorList>
    </citation>
    <scope>NUCLEOTIDE SEQUENCE [LARGE SCALE GENOMIC DNA]</scope>
</reference>
<feature type="transmembrane region" description="Helical" evidence="9">
    <location>
        <begin position="96"/>
        <end position="118"/>
    </location>
</feature>
<dbReference type="Proteomes" id="UP000270296">
    <property type="component" value="Unassembled WGS sequence"/>
</dbReference>
<dbReference type="PANTHER" id="PTHR46061">
    <property type="entry name" value="THYROTROPIN-RELEASING HORMONE RECEPTOR"/>
    <property type="match status" value="1"/>
</dbReference>